<dbReference type="AlphaFoldDB" id="X1CVL6"/>
<reference evidence="1" key="1">
    <citation type="journal article" date="2014" name="Front. Microbiol.">
        <title>High frequency of phylogenetically diverse reductive dehalogenase-homologous genes in deep subseafloor sedimentary metagenomes.</title>
        <authorList>
            <person name="Kawai M."/>
            <person name="Futagami T."/>
            <person name="Toyoda A."/>
            <person name="Takaki Y."/>
            <person name="Nishi S."/>
            <person name="Hori S."/>
            <person name="Arai W."/>
            <person name="Tsubouchi T."/>
            <person name="Morono Y."/>
            <person name="Uchiyama I."/>
            <person name="Ito T."/>
            <person name="Fujiyama A."/>
            <person name="Inagaki F."/>
            <person name="Takami H."/>
        </authorList>
    </citation>
    <scope>NUCLEOTIDE SEQUENCE</scope>
    <source>
        <strain evidence="1">Expedition CK06-06</strain>
    </source>
</reference>
<accession>X1CVL6</accession>
<dbReference type="EMBL" id="BART01029888">
    <property type="protein sequence ID" value="GAH11877.1"/>
    <property type="molecule type" value="Genomic_DNA"/>
</dbReference>
<comment type="caution">
    <text evidence="1">The sequence shown here is derived from an EMBL/GenBank/DDBJ whole genome shotgun (WGS) entry which is preliminary data.</text>
</comment>
<sequence>AVLAIIFALAGMLIYIGWRFDFKFAGGAIF</sequence>
<protein>
    <submittedName>
        <fullName evidence="1">Uncharacterized protein</fullName>
    </submittedName>
</protein>
<name>X1CVL6_9ZZZZ</name>
<evidence type="ECO:0000313" key="1">
    <source>
        <dbReference type="EMBL" id="GAH11877.1"/>
    </source>
</evidence>
<feature type="non-terminal residue" evidence="1">
    <location>
        <position position="1"/>
    </location>
</feature>
<organism evidence="1">
    <name type="scientific">marine sediment metagenome</name>
    <dbReference type="NCBI Taxonomy" id="412755"/>
    <lineage>
        <taxon>unclassified sequences</taxon>
        <taxon>metagenomes</taxon>
        <taxon>ecological metagenomes</taxon>
    </lineage>
</organism>
<gene>
    <name evidence="1" type="ORF">S01H4_52334</name>
</gene>
<proteinExistence type="predicted"/>